<reference evidence="2" key="1">
    <citation type="submission" date="2018-05" db="EMBL/GenBank/DDBJ databases">
        <authorList>
            <person name="Lanie J.A."/>
            <person name="Ng W.-L."/>
            <person name="Kazmierczak K.M."/>
            <person name="Andrzejewski T.M."/>
            <person name="Davidsen T.M."/>
            <person name="Wayne K.J."/>
            <person name="Tettelin H."/>
            <person name="Glass J.I."/>
            <person name="Rusch D."/>
            <person name="Podicherti R."/>
            <person name="Tsui H.-C.T."/>
            <person name="Winkler M.E."/>
        </authorList>
    </citation>
    <scope>NUCLEOTIDE SEQUENCE</scope>
</reference>
<dbReference type="InterPro" id="IPR006099">
    <property type="entry name" value="MeMalonylCoA_mutase_a/b_cat"/>
</dbReference>
<dbReference type="SUPFAM" id="SSF51703">
    <property type="entry name" value="Cobalamin (vitamin B12)-dependent enzymes"/>
    <property type="match status" value="1"/>
</dbReference>
<dbReference type="Pfam" id="PF01642">
    <property type="entry name" value="MM_CoA_mutase"/>
    <property type="match status" value="1"/>
</dbReference>
<protein>
    <recommendedName>
        <fullName evidence="1">Methylmalonyl-CoA mutase alpha/beta chain catalytic domain-containing protein</fullName>
    </recommendedName>
</protein>
<evidence type="ECO:0000313" key="2">
    <source>
        <dbReference type="EMBL" id="SVE25824.1"/>
    </source>
</evidence>
<sequence length="136" mass="14234">MGHMALRTCGAVTYHRCMEASSFSFGGFDVVDRAAWEELAEVGLRDRTLASLTTITADGIEIAPVYAADLADEAGNRSDVPGSGDRTRGSQAAGWTATGWDVRALVADADVATANVTVLEELARGSTSVLLDVEAI</sequence>
<evidence type="ECO:0000259" key="1">
    <source>
        <dbReference type="Pfam" id="PF01642"/>
    </source>
</evidence>
<gene>
    <name evidence="2" type="ORF">METZ01_LOCUS478678</name>
</gene>
<dbReference type="Gene3D" id="3.20.20.240">
    <property type="entry name" value="Methylmalonyl-CoA mutase"/>
    <property type="match status" value="1"/>
</dbReference>
<dbReference type="InterPro" id="IPR016176">
    <property type="entry name" value="Cbl-dep_enz_cat"/>
</dbReference>
<organism evidence="2">
    <name type="scientific">marine metagenome</name>
    <dbReference type="NCBI Taxonomy" id="408172"/>
    <lineage>
        <taxon>unclassified sequences</taxon>
        <taxon>metagenomes</taxon>
        <taxon>ecological metagenomes</taxon>
    </lineage>
</organism>
<dbReference type="EMBL" id="UINC01204896">
    <property type="protein sequence ID" value="SVE25824.1"/>
    <property type="molecule type" value="Genomic_DNA"/>
</dbReference>
<feature type="domain" description="Methylmalonyl-CoA mutase alpha/beta chain catalytic" evidence="1">
    <location>
        <begin position="56"/>
        <end position="129"/>
    </location>
</feature>
<dbReference type="GO" id="GO:0031419">
    <property type="term" value="F:cobalamin binding"/>
    <property type="evidence" value="ECO:0007669"/>
    <property type="project" value="InterPro"/>
</dbReference>
<feature type="non-terminal residue" evidence="2">
    <location>
        <position position="136"/>
    </location>
</feature>
<proteinExistence type="predicted"/>
<accession>A0A383C0W7</accession>
<dbReference type="AlphaFoldDB" id="A0A383C0W7"/>
<name>A0A383C0W7_9ZZZZ</name>
<dbReference type="GO" id="GO:0016866">
    <property type="term" value="F:intramolecular transferase activity"/>
    <property type="evidence" value="ECO:0007669"/>
    <property type="project" value="InterPro"/>
</dbReference>